<dbReference type="Proteomes" id="UP001222800">
    <property type="component" value="Chromosome"/>
</dbReference>
<dbReference type="EMBL" id="CP120733">
    <property type="protein sequence ID" value="WFD11288.1"/>
    <property type="molecule type" value="Genomic_DNA"/>
</dbReference>
<evidence type="ECO:0000259" key="3">
    <source>
        <dbReference type="Pfam" id="PF13518"/>
    </source>
</evidence>
<name>A0ABY8EEB4_9FIRM</name>
<accession>A0ABY8EEB4</accession>
<dbReference type="InterPro" id="IPR055247">
    <property type="entry name" value="InsJ-like_HTH"/>
</dbReference>
<evidence type="ECO:0000313" key="5">
    <source>
        <dbReference type="Proteomes" id="UP001222800"/>
    </source>
</evidence>
<dbReference type="InterPro" id="IPR052057">
    <property type="entry name" value="IS150/IS1296_orfA-like"/>
</dbReference>
<evidence type="ECO:0000256" key="1">
    <source>
        <dbReference type="ARBA" id="ARBA00038232"/>
    </source>
</evidence>
<dbReference type="SUPFAM" id="SSF48295">
    <property type="entry name" value="TrpR-like"/>
    <property type="match status" value="2"/>
</dbReference>
<dbReference type="RefSeq" id="WP_277733311.1">
    <property type="nucleotide sequence ID" value="NZ_CP120733.1"/>
</dbReference>
<dbReference type="SUPFAM" id="SSF46689">
    <property type="entry name" value="Homeodomain-like"/>
    <property type="match status" value="1"/>
</dbReference>
<evidence type="ECO:0000313" key="4">
    <source>
        <dbReference type="EMBL" id="WFD11288.1"/>
    </source>
</evidence>
<dbReference type="PANTHER" id="PTHR33795:SF1">
    <property type="entry name" value="INSERTION ELEMENT IS150 PROTEIN INSJ"/>
    <property type="match status" value="1"/>
</dbReference>
<feature type="domain" description="Insertion element IS150 protein InsJ-like helix-turn-helix" evidence="3">
    <location>
        <begin position="12"/>
        <end position="54"/>
    </location>
</feature>
<organism evidence="4 5">
    <name type="scientific">Tepidibacter hydrothermalis</name>
    <dbReference type="NCBI Taxonomy" id="3036126"/>
    <lineage>
        <taxon>Bacteria</taxon>
        <taxon>Bacillati</taxon>
        <taxon>Bacillota</taxon>
        <taxon>Clostridia</taxon>
        <taxon>Peptostreptococcales</taxon>
        <taxon>Peptostreptococcaceae</taxon>
        <taxon>Tepidibacter</taxon>
    </lineage>
</organism>
<dbReference type="InterPro" id="IPR010921">
    <property type="entry name" value="Trp_repressor/repl_initiator"/>
</dbReference>
<feature type="domain" description="Insertion element IS150 protein InsJ-like helix-turn-helix" evidence="3">
    <location>
        <begin position="132"/>
        <end position="182"/>
    </location>
</feature>
<sequence length="227" mass="26112">MGRKSHVLSEIKIKAVQDYLKGKKSVVKICDELSVGKTTVREWIKIYQSKGEFGLCPQTRNTSYSKELKIKAIEEYVAGNDSLLAISLKYGLRSKKQLQNWIMKYNSHEEIKSSGVGGNQIMTKGRTTTLKERISIVEYCIENDKNYNKTAKKYQVSYQQVPNWVIKFEESGIDGLLDRRGKCKPEDQLTEVEKLKAEMKLLKAKNKRLEIENELLKKLEEIEGGRT</sequence>
<reference evidence="4 5" key="1">
    <citation type="submission" date="2023-03" db="EMBL/GenBank/DDBJ databases">
        <title>Complete genome sequence of Tepidibacter sp. SWIR-1, isolated from a deep-sea hydrothermal vent.</title>
        <authorList>
            <person name="Li X."/>
        </authorList>
    </citation>
    <scope>NUCLEOTIDE SEQUENCE [LARGE SCALE GENOMIC DNA]</scope>
    <source>
        <strain evidence="4 5">SWIR-1</strain>
    </source>
</reference>
<feature type="coiled-coil region" evidence="2">
    <location>
        <begin position="192"/>
        <end position="222"/>
    </location>
</feature>
<keyword evidence="5" id="KW-1185">Reference proteome</keyword>
<evidence type="ECO:0000256" key="2">
    <source>
        <dbReference type="SAM" id="Coils"/>
    </source>
</evidence>
<gene>
    <name evidence="4" type="ORF">P4S50_04215</name>
</gene>
<keyword evidence="2" id="KW-0175">Coiled coil</keyword>
<dbReference type="Gene3D" id="1.10.10.10">
    <property type="entry name" value="Winged helix-like DNA-binding domain superfamily/Winged helix DNA-binding domain"/>
    <property type="match status" value="2"/>
</dbReference>
<dbReference type="PANTHER" id="PTHR33795">
    <property type="entry name" value="INSERTION ELEMENT IS150 PROTEIN INSJ"/>
    <property type="match status" value="1"/>
</dbReference>
<dbReference type="Pfam" id="PF13518">
    <property type="entry name" value="HTH_28"/>
    <property type="match status" value="2"/>
</dbReference>
<dbReference type="InterPro" id="IPR009057">
    <property type="entry name" value="Homeodomain-like_sf"/>
</dbReference>
<comment type="similarity">
    <text evidence="1">Belongs to the IS150/IS1296 orfA family.</text>
</comment>
<protein>
    <submittedName>
        <fullName evidence="4">Helix-turn-helix domain-containing protein</fullName>
    </submittedName>
</protein>
<dbReference type="InterPro" id="IPR036388">
    <property type="entry name" value="WH-like_DNA-bd_sf"/>
</dbReference>
<proteinExistence type="inferred from homology"/>